<comment type="similarity">
    <text evidence="2 10">Belongs to the mitochondrial carrier (TC 2.A.29) family.</text>
</comment>
<evidence type="ECO:0000256" key="3">
    <source>
        <dbReference type="ARBA" id="ARBA00022448"/>
    </source>
</evidence>
<sequence>MMTSTRMTEEALGGLAAGILGTLIGFPLDLIKTRMQTSQQHHRSGILSTGRSILQTEGILKMYKGVIPPLISLTILNTFTFTAYSYFQQSYQAQRGWDWRNGWAGATCGPFSATVSTVENLLKTQLQVDTALRFRGTRDCVMQLTRQHGVGVIYSGHGINTLREMTFLQTYFFVYEGLRQELMSRASGDTSTWAIPVAGGFSGAIAWTVSFPLDCVRAGVQGRSDLGKPLRAMDVFRDLIGRKGVRGLFSGVSPSIARAFLVSSSRFSAYEMVLWMLRGGRDAGLDLNS</sequence>
<keyword evidence="4 9" id="KW-0812">Transmembrane</keyword>
<name>A0A1Z5KRR7_FISSO</name>
<dbReference type="Proteomes" id="UP000198406">
    <property type="component" value="Unassembled WGS sequence"/>
</dbReference>
<keyword evidence="7" id="KW-0496">Mitochondrion</keyword>
<evidence type="ECO:0000256" key="4">
    <source>
        <dbReference type="ARBA" id="ARBA00022692"/>
    </source>
</evidence>
<dbReference type="Gene3D" id="1.50.40.10">
    <property type="entry name" value="Mitochondrial carrier domain"/>
    <property type="match status" value="1"/>
</dbReference>
<keyword evidence="8 9" id="KW-0472">Membrane</keyword>
<evidence type="ECO:0000256" key="5">
    <source>
        <dbReference type="ARBA" id="ARBA00022737"/>
    </source>
</evidence>
<evidence type="ECO:0000256" key="6">
    <source>
        <dbReference type="ARBA" id="ARBA00022989"/>
    </source>
</evidence>
<dbReference type="GO" id="GO:0031966">
    <property type="term" value="C:mitochondrial membrane"/>
    <property type="evidence" value="ECO:0007669"/>
    <property type="project" value="UniProtKB-SubCell"/>
</dbReference>
<evidence type="ECO:0000256" key="11">
    <source>
        <dbReference type="SAM" id="Phobius"/>
    </source>
</evidence>
<keyword evidence="5" id="KW-0677">Repeat</keyword>
<gene>
    <name evidence="12" type="ORF">FisN_20Lh181</name>
</gene>
<dbReference type="InterPro" id="IPR050567">
    <property type="entry name" value="Mitochondrial_Carrier"/>
</dbReference>
<dbReference type="SUPFAM" id="SSF103506">
    <property type="entry name" value="Mitochondrial carrier"/>
    <property type="match status" value="1"/>
</dbReference>
<evidence type="ECO:0000313" key="12">
    <source>
        <dbReference type="EMBL" id="GAX28877.1"/>
    </source>
</evidence>
<keyword evidence="3 10" id="KW-0813">Transport</keyword>
<dbReference type="GO" id="GO:0022857">
    <property type="term" value="F:transmembrane transporter activity"/>
    <property type="evidence" value="ECO:0007669"/>
    <property type="project" value="TreeGrafter"/>
</dbReference>
<accession>A0A1Z5KRR7</accession>
<feature type="transmembrane region" description="Helical" evidence="11">
    <location>
        <begin position="66"/>
        <end position="87"/>
    </location>
</feature>
<feature type="transmembrane region" description="Helical" evidence="11">
    <location>
        <begin position="12"/>
        <end position="31"/>
    </location>
</feature>
<dbReference type="PROSITE" id="PS50920">
    <property type="entry name" value="SOLCAR"/>
    <property type="match status" value="3"/>
</dbReference>
<evidence type="ECO:0000256" key="2">
    <source>
        <dbReference type="ARBA" id="ARBA00006375"/>
    </source>
</evidence>
<dbReference type="PANTHER" id="PTHR45624:SF10">
    <property type="entry name" value="SLC (SOLUTE CARRIER) HOMOLOG"/>
    <property type="match status" value="1"/>
</dbReference>
<feature type="repeat" description="Solcar" evidence="9">
    <location>
        <begin position="5"/>
        <end position="90"/>
    </location>
</feature>
<evidence type="ECO:0000256" key="10">
    <source>
        <dbReference type="RuleBase" id="RU000488"/>
    </source>
</evidence>
<dbReference type="InterPro" id="IPR018108">
    <property type="entry name" value="MCP_transmembrane"/>
</dbReference>
<keyword evidence="13" id="KW-1185">Reference proteome</keyword>
<proteinExistence type="inferred from homology"/>
<dbReference type="AlphaFoldDB" id="A0A1Z5KRR7"/>
<dbReference type="InterPro" id="IPR023395">
    <property type="entry name" value="MCP_dom_sf"/>
</dbReference>
<protein>
    <recommendedName>
        <fullName evidence="14">Solute carrier family 25 (Mitochondrial carnitine/acylcarnitine transporter), member 20/29</fullName>
    </recommendedName>
</protein>
<evidence type="ECO:0008006" key="14">
    <source>
        <dbReference type="Google" id="ProtNLM"/>
    </source>
</evidence>
<evidence type="ECO:0000256" key="9">
    <source>
        <dbReference type="PROSITE-ProRule" id="PRU00282"/>
    </source>
</evidence>
<dbReference type="PANTHER" id="PTHR45624">
    <property type="entry name" value="MITOCHONDRIAL BASIC AMINO ACIDS TRANSPORTER-RELATED"/>
    <property type="match status" value="1"/>
</dbReference>
<evidence type="ECO:0000256" key="8">
    <source>
        <dbReference type="ARBA" id="ARBA00023136"/>
    </source>
</evidence>
<keyword evidence="6 11" id="KW-1133">Transmembrane helix</keyword>
<comment type="subcellular location">
    <subcellularLocation>
        <location evidence="1">Mitochondrion membrane</location>
        <topology evidence="1">Multi-pass membrane protein</topology>
    </subcellularLocation>
</comment>
<comment type="caution">
    <text evidence="12">The sequence shown here is derived from an EMBL/GenBank/DDBJ whole genome shotgun (WGS) entry which is preliminary data.</text>
</comment>
<dbReference type="InParanoid" id="A0A1Z5KRR7"/>
<evidence type="ECO:0000313" key="13">
    <source>
        <dbReference type="Proteomes" id="UP000198406"/>
    </source>
</evidence>
<reference evidence="12 13" key="1">
    <citation type="journal article" date="2015" name="Plant Cell">
        <title>Oil accumulation by the oleaginous diatom Fistulifera solaris as revealed by the genome and transcriptome.</title>
        <authorList>
            <person name="Tanaka T."/>
            <person name="Maeda Y."/>
            <person name="Veluchamy A."/>
            <person name="Tanaka M."/>
            <person name="Abida H."/>
            <person name="Marechal E."/>
            <person name="Bowler C."/>
            <person name="Muto M."/>
            <person name="Sunaga Y."/>
            <person name="Tanaka M."/>
            <person name="Yoshino T."/>
            <person name="Taniguchi T."/>
            <person name="Fukuda Y."/>
            <person name="Nemoto M."/>
            <person name="Matsumoto M."/>
            <person name="Wong P.S."/>
            <person name="Aburatani S."/>
            <person name="Fujibuchi W."/>
        </authorList>
    </citation>
    <scope>NUCLEOTIDE SEQUENCE [LARGE SCALE GENOMIC DNA]</scope>
    <source>
        <strain evidence="12 13">JPCC DA0580</strain>
    </source>
</reference>
<evidence type="ECO:0000256" key="7">
    <source>
        <dbReference type="ARBA" id="ARBA00023128"/>
    </source>
</evidence>
<organism evidence="12 13">
    <name type="scientific">Fistulifera solaris</name>
    <name type="common">Oleaginous diatom</name>
    <dbReference type="NCBI Taxonomy" id="1519565"/>
    <lineage>
        <taxon>Eukaryota</taxon>
        <taxon>Sar</taxon>
        <taxon>Stramenopiles</taxon>
        <taxon>Ochrophyta</taxon>
        <taxon>Bacillariophyta</taxon>
        <taxon>Bacillariophyceae</taxon>
        <taxon>Bacillariophycidae</taxon>
        <taxon>Naviculales</taxon>
        <taxon>Naviculaceae</taxon>
        <taxon>Fistulifera</taxon>
    </lineage>
</organism>
<dbReference type="Pfam" id="PF00153">
    <property type="entry name" value="Mito_carr"/>
    <property type="match status" value="3"/>
</dbReference>
<dbReference type="EMBL" id="BDSP01000283">
    <property type="protein sequence ID" value="GAX28877.1"/>
    <property type="molecule type" value="Genomic_DNA"/>
</dbReference>
<feature type="repeat" description="Solcar" evidence="9">
    <location>
        <begin position="190"/>
        <end position="276"/>
    </location>
</feature>
<evidence type="ECO:0000256" key="1">
    <source>
        <dbReference type="ARBA" id="ARBA00004225"/>
    </source>
</evidence>
<feature type="repeat" description="Solcar" evidence="9">
    <location>
        <begin position="96"/>
        <end position="181"/>
    </location>
</feature>
<dbReference type="OrthoDB" id="409586at2759"/>